<feature type="region of interest" description="Disordered" evidence="1">
    <location>
        <begin position="66"/>
        <end position="151"/>
    </location>
</feature>
<evidence type="ECO:0000313" key="2">
    <source>
        <dbReference type="EMBL" id="KAH7041901.1"/>
    </source>
</evidence>
<keyword evidence="3" id="KW-1185">Reference proteome</keyword>
<evidence type="ECO:0000313" key="3">
    <source>
        <dbReference type="Proteomes" id="UP000774617"/>
    </source>
</evidence>
<feature type="compositionally biased region" description="Basic residues" evidence="1">
    <location>
        <begin position="119"/>
        <end position="131"/>
    </location>
</feature>
<organism evidence="2 3">
    <name type="scientific">Macrophomina phaseolina</name>
    <dbReference type="NCBI Taxonomy" id="35725"/>
    <lineage>
        <taxon>Eukaryota</taxon>
        <taxon>Fungi</taxon>
        <taxon>Dikarya</taxon>
        <taxon>Ascomycota</taxon>
        <taxon>Pezizomycotina</taxon>
        <taxon>Dothideomycetes</taxon>
        <taxon>Dothideomycetes incertae sedis</taxon>
        <taxon>Botryosphaeriales</taxon>
        <taxon>Botryosphaeriaceae</taxon>
        <taxon>Macrophomina</taxon>
    </lineage>
</organism>
<sequence length="295" mass="32731">MLLARERGVVLLFANREGADGTYLPRTFSAFQPACSRHHDHRGRQQQKDLHFLFPQPFTVQKYSSRHNLPLPLTPSPPPDSPSAHPRPPRSHYSKTPSPSRQCPRPTPPPLLLSPPARRPSRPSRYHHHHPTPQTRPCPLDAAPAPLSSHPAARLPSPSLLLLLLLLLLHCLHASMSAPMMVDGAGSRCLGQWHCCSLLRHGGSQACVRGRGRGRMGGRGHMRCERRRTGLRSGSGSGSASASERERGWFWCSVGGWRWGEGAGAWGRREGLRRPRASTVLPPLFQLFQLRMVSL</sequence>
<protein>
    <submittedName>
        <fullName evidence="2">Uncharacterized protein</fullName>
    </submittedName>
</protein>
<proteinExistence type="predicted"/>
<dbReference type="Proteomes" id="UP000774617">
    <property type="component" value="Unassembled WGS sequence"/>
</dbReference>
<feature type="compositionally biased region" description="Low complexity" evidence="1">
    <location>
        <begin position="139"/>
        <end position="151"/>
    </location>
</feature>
<feature type="compositionally biased region" description="Pro residues" evidence="1">
    <location>
        <begin position="72"/>
        <end position="81"/>
    </location>
</feature>
<evidence type="ECO:0000256" key="1">
    <source>
        <dbReference type="SAM" id="MobiDB-lite"/>
    </source>
</evidence>
<accession>A0ABQ8G0V8</accession>
<reference evidence="2 3" key="1">
    <citation type="journal article" date="2021" name="Nat. Commun.">
        <title>Genetic determinants of endophytism in the Arabidopsis root mycobiome.</title>
        <authorList>
            <person name="Mesny F."/>
            <person name="Miyauchi S."/>
            <person name="Thiergart T."/>
            <person name="Pickel B."/>
            <person name="Atanasova L."/>
            <person name="Karlsson M."/>
            <person name="Huettel B."/>
            <person name="Barry K.W."/>
            <person name="Haridas S."/>
            <person name="Chen C."/>
            <person name="Bauer D."/>
            <person name="Andreopoulos W."/>
            <person name="Pangilinan J."/>
            <person name="LaButti K."/>
            <person name="Riley R."/>
            <person name="Lipzen A."/>
            <person name="Clum A."/>
            <person name="Drula E."/>
            <person name="Henrissat B."/>
            <person name="Kohler A."/>
            <person name="Grigoriev I.V."/>
            <person name="Martin F.M."/>
            <person name="Hacquard S."/>
        </authorList>
    </citation>
    <scope>NUCLEOTIDE SEQUENCE [LARGE SCALE GENOMIC DNA]</scope>
    <source>
        <strain evidence="2 3">MPI-SDFR-AT-0080</strain>
    </source>
</reference>
<gene>
    <name evidence="2" type="ORF">B0J12DRAFT_674872</name>
</gene>
<name>A0ABQ8G0V8_9PEZI</name>
<dbReference type="EMBL" id="JAGTJR010000028">
    <property type="protein sequence ID" value="KAH7041901.1"/>
    <property type="molecule type" value="Genomic_DNA"/>
</dbReference>
<comment type="caution">
    <text evidence="2">The sequence shown here is derived from an EMBL/GenBank/DDBJ whole genome shotgun (WGS) entry which is preliminary data.</text>
</comment>